<dbReference type="PANTHER" id="PTHR22572">
    <property type="entry name" value="SUGAR-1-PHOSPHATE GUANYL TRANSFERASE"/>
    <property type="match status" value="1"/>
</dbReference>
<keyword evidence="3" id="KW-1185">Reference proteome</keyword>
<dbReference type="InterPro" id="IPR050486">
    <property type="entry name" value="Mannose-1P_guanyltransferase"/>
</dbReference>
<dbReference type="OrthoDB" id="9801899at2"/>
<dbReference type="STRING" id="34097.SAMN02745150_00305"/>
<organism evidence="2 3">
    <name type="scientific">Brevinema andersonii</name>
    <dbReference type="NCBI Taxonomy" id="34097"/>
    <lineage>
        <taxon>Bacteria</taxon>
        <taxon>Pseudomonadati</taxon>
        <taxon>Spirochaetota</taxon>
        <taxon>Spirochaetia</taxon>
        <taxon>Brevinematales</taxon>
        <taxon>Brevinemataceae</taxon>
        <taxon>Brevinema</taxon>
    </lineage>
</organism>
<sequence>MKIVLPLAGKGTRLLPHTEIIPKPLMFLAGKIILDYLLEDLIPLQPTEFVFITGYLKDQIETHIRKNYTNLPARFIEQHNPHGLGHAVYQARDAFAKDENMLVVLGDQTFTIDWKKMLSPDSNRISVMNVENPSSFGVVLTDPEGFVLEMEEKPEHPKSKTIITGTYYFQSAQEVFATLAHQIAHNIQTRNEIQITDTMKLMMEHGSVFNTLNITDWNDCGNHEDLIQANKTLLKKKGSYIPHSYPENVQIFEPVWIDKSAILENVSIGPNVSIGAESFLKDTIVSDTIVSKNVRIEDCQLSECYITQNITGVVDKNLYA</sequence>
<reference evidence="3" key="1">
    <citation type="submission" date="2016-10" db="EMBL/GenBank/DDBJ databases">
        <authorList>
            <person name="Varghese N."/>
            <person name="Submissions S."/>
        </authorList>
    </citation>
    <scope>NUCLEOTIDE SEQUENCE [LARGE SCALE GENOMIC DNA]</scope>
    <source>
        <strain evidence="3">ATCC 43811</strain>
    </source>
</reference>
<protein>
    <submittedName>
        <fullName evidence="2">Glucose-1-phosphate thymidylyltransferase</fullName>
    </submittedName>
</protein>
<evidence type="ECO:0000313" key="3">
    <source>
        <dbReference type="Proteomes" id="UP000240042"/>
    </source>
</evidence>
<dbReference type="InterPro" id="IPR029044">
    <property type="entry name" value="Nucleotide-diphossugar_trans"/>
</dbReference>
<dbReference type="AlphaFoldDB" id="A0A1I1D4H2"/>
<evidence type="ECO:0000259" key="1">
    <source>
        <dbReference type="Pfam" id="PF00483"/>
    </source>
</evidence>
<dbReference type="Gene3D" id="3.90.550.10">
    <property type="entry name" value="Spore Coat Polysaccharide Biosynthesis Protein SpsA, Chain A"/>
    <property type="match status" value="1"/>
</dbReference>
<dbReference type="GO" id="GO:0016740">
    <property type="term" value="F:transferase activity"/>
    <property type="evidence" value="ECO:0007669"/>
    <property type="project" value="UniProtKB-KW"/>
</dbReference>
<gene>
    <name evidence="2" type="ORF">SAMN02745150_00305</name>
</gene>
<dbReference type="RefSeq" id="WP_092317649.1">
    <property type="nucleotide sequence ID" value="NZ_FOKY01000001.1"/>
</dbReference>
<accession>A0A1I1D4H2</accession>
<evidence type="ECO:0000313" key="2">
    <source>
        <dbReference type="EMBL" id="SFB69825.1"/>
    </source>
</evidence>
<dbReference type="Pfam" id="PF00483">
    <property type="entry name" value="NTP_transferase"/>
    <property type="match status" value="1"/>
</dbReference>
<dbReference type="Proteomes" id="UP000240042">
    <property type="component" value="Unassembled WGS sequence"/>
</dbReference>
<name>A0A1I1D4H2_BREAD</name>
<dbReference type="CDD" id="cd04181">
    <property type="entry name" value="NTP_transferase"/>
    <property type="match status" value="1"/>
</dbReference>
<dbReference type="EMBL" id="FOKY01000001">
    <property type="protein sequence ID" value="SFB69825.1"/>
    <property type="molecule type" value="Genomic_DNA"/>
</dbReference>
<feature type="domain" description="Nucleotidyl transferase" evidence="1">
    <location>
        <begin position="8"/>
        <end position="235"/>
    </location>
</feature>
<dbReference type="SUPFAM" id="SSF53448">
    <property type="entry name" value="Nucleotide-diphospho-sugar transferases"/>
    <property type="match status" value="1"/>
</dbReference>
<proteinExistence type="predicted"/>
<keyword evidence="2" id="KW-0808">Transferase</keyword>
<dbReference type="InterPro" id="IPR005835">
    <property type="entry name" value="NTP_transferase_dom"/>
</dbReference>